<comment type="caution">
    <text evidence="6">The sequence shown here is derived from an EMBL/GenBank/DDBJ whole genome shotgun (WGS) entry which is preliminary data.</text>
</comment>
<dbReference type="PANTHER" id="PTHR43392:SF2">
    <property type="entry name" value="AAA-TYPE ATPASE FAMILY PROTEIN _ ANKYRIN REPEAT FAMILY PROTEIN"/>
    <property type="match status" value="1"/>
</dbReference>
<feature type="domain" description="AAA+ ATPase" evidence="5">
    <location>
        <begin position="499"/>
        <end position="825"/>
    </location>
</feature>
<keyword evidence="6" id="KW-0378">Hydrolase</keyword>
<dbReference type="FunFam" id="3.40.50.300:FF:001660">
    <property type="entry name" value="NF-X1 finger and helicase protein, putative"/>
    <property type="match status" value="1"/>
</dbReference>
<evidence type="ECO:0000259" key="5">
    <source>
        <dbReference type="SMART" id="SM00382"/>
    </source>
</evidence>
<dbReference type="Gene3D" id="3.40.50.300">
    <property type="entry name" value="P-loop containing nucleotide triphosphate hydrolases"/>
    <property type="match status" value="6"/>
</dbReference>
<dbReference type="InterPro" id="IPR047187">
    <property type="entry name" value="SF1_C_Upf1"/>
</dbReference>
<evidence type="ECO:0000256" key="2">
    <source>
        <dbReference type="ARBA" id="ARBA00022741"/>
    </source>
</evidence>
<dbReference type="CDD" id="cd00009">
    <property type="entry name" value="AAA"/>
    <property type="match status" value="2"/>
</dbReference>
<dbReference type="CDD" id="cd17936">
    <property type="entry name" value="EEXXEc_NFX1"/>
    <property type="match status" value="1"/>
</dbReference>
<dbReference type="InterPro" id="IPR000641">
    <property type="entry name" value="CbxX/CfxQ"/>
</dbReference>
<feature type="compositionally biased region" description="Pro residues" evidence="4">
    <location>
        <begin position="2142"/>
        <end position="2158"/>
    </location>
</feature>
<dbReference type="PANTHER" id="PTHR43392">
    <property type="entry name" value="AAA-TYPE ATPASE FAMILY PROTEIN / ANKYRIN REPEAT FAMILY PROTEIN"/>
    <property type="match status" value="1"/>
</dbReference>
<feature type="domain" description="AAA+ ATPase" evidence="5">
    <location>
        <begin position="1894"/>
        <end position="2036"/>
    </location>
</feature>
<dbReference type="EMBL" id="JAWWNJ010000034">
    <property type="protein sequence ID" value="KAK7025285.1"/>
    <property type="molecule type" value="Genomic_DNA"/>
</dbReference>
<dbReference type="Gene3D" id="1.10.8.60">
    <property type="match status" value="2"/>
</dbReference>
<evidence type="ECO:0000256" key="3">
    <source>
        <dbReference type="ARBA" id="ARBA00022840"/>
    </source>
</evidence>
<evidence type="ECO:0000256" key="4">
    <source>
        <dbReference type="SAM" id="MobiDB-lite"/>
    </source>
</evidence>
<dbReference type="CDD" id="cd06008">
    <property type="entry name" value="NF-X1-zinc-finger"/>
    <property type="match status" value="1"/>
</dbReference>
<dbReference type="InterPro" id="IPR027417">
    <property type="entry name" value="P-loop_NTPase"/>
</dbReference>
<keyword evidence="7" id="KW-1185">Reference proteome</keyword>
<dbReference type="Pfam" id="PF13087">
    <property type="entry name" value="AAA_12"/>
    <property type="match status" value="1"/>
</dbReference>
<feature type="domain" description="AAA+ ATPase" evidence="5">
    <location>
        <begin position="1335"/>
        <end position="1470"/>
    </location>
</feature>
<dbReference type="Pfam" id="PF13086">
    <property type="entry name" value="AAA_11"/>
    <property type="match status" value="1"/>
</dbReference>
<dbReference type="FunFam" id="3.40.50.300:FF:000216">
    <property type="entry name" value="Type VII secretion ATPase EccA"/>
    <property type="match status" value="3"/>
</dbReference>
<name>A0AAW0BGM2_9AGAR</name>
<dbReference type="InterPro" id="IPR041677">
    <property type="entry name" value="DNA2/NAM7_AAA_11"/>
</dbReference>
<dbReference type="SMART" id="SM00382">
    <property type="entry name" value="AAA"/>
    <property type="match status" value="4"/>
</dbReference>
<dbReference type="CDD" id="cd22249">
    <property type="entry name" value="UDM1_RNF168_RNF169-like"/>
    <property type="match status" value="1"/>
</dbReference>
<dbReference type="Pfam" id="PF00004">
    <property type="entry name" value="AAA"/>
    <property type="match status" value="3"/>
</dbReference>
<evidence type="ECO:0000313" key="6">
    <source>
        <dbReference type="EMBL" id="KAK7025285.1"/>
    </source>
</evidence>
<dbReference type="FunFam" id="1.10.8.60:FF:000160">
    <property type="entry name" value="WGS project CABT00000000 data, contig 2.55"/>
    <property type="match status" value="1"/>
</dbReference>
<organism evidence="6 7">
    <name type="scientific">Favolaschia claudopus</name>
    <dbReference type="NCBI Taxonomy" id="2862362"/>
    <lineage>
        <taxon>Eukaryota</taxon>
        <taxon>Fungi</taxon>
        <taxon>Dikarya</taxon>
        <taxon>Basidiomycota</taxon>
        <taxon>Agaricomycotina</taxon>
        <taxon>Agaricomycetes</taxon>
        <taxon>Agaricomycetidae</taxon>
        <taxon>Agaricales</taxon>
        <taxon>Marasmiineae</taxon>
        <taxon>Mycenaceae</taxon>
        <taxon>Favolaschia</taxon>
    </lineage>
</organism>
<feature type="region of interest" description="Disordered" evidence="4">
    <location>
        <begin position="1223"/>
        <end position="1288"/>
    </location>
</feature>
<keyword evidence="2" id="KW-0547">Nucleotide-binding</keyword>
<comment type="similarity">
    <text evidence="1">Belongs to the CbxX/CfxQ family.</text>
</comment>
<reference evidence="6 7" key="1">
    <citation type="journal article" date="2024" name="J Genomics">
        <title>Draft genome sequencing and assembly of Favolaschia claudopus CIRM-BRFM 2984 isolated from oak limbs.</title>
        <authorList>
            <person name="Navarro D."/>
            <person name="Drula E."/>
            <person name="Chaduli D."/>
            <person name="Cazenave R."/>
            <person name="Ahrendt S."/>
            <person name="Wang J."/>
            <person name="Lipzen A."/>
            <person name="Daum C."/>
            <person name="Barry K."/>
            <person name="Grigoriev I.V."/>
            <person name="Favel A."/>
            <person name="Rosso M.N."/>
            <person name="Martin F."/>
        </authorList>
    </citation>
    <scope>NUCLEOTIDE SEQUENCE [LARGE SCALE GENOMIC DNA]</scope>
    <source>
        <strain evidence="6 7">CIRM-BRFM 2984</strain>
    </source>
</reference>
<evidence type="ECO:0000313" key="7">
    <source>
        <dbReference type="Proteomes" id="UP001362999"/>
    </source>
</evidence>
<dbReference type="Proteomes" id="UP001362999">
    <property type="component" value="Unassembled WGS sequence"/>
</dbReference>
<dbReference type="InterPro" id="IPR003593">
    <property type="entry name" value="AAA+_ATPase"/>
</dbReference>
<dbReference type="GO" id="GO:0004386">
    <property type="term" value="F:helicase activity"/>
    <property type="evidence" value="ECO:0007669"/>
    <property type="project" value="InterPro"/>
</dbReference>
<dbReference type="InterPro" id="IPR041679">
    <property type="entry name" value="DNA2/NAM7-like_C"/>
</dbReference>
<keyword evidence="3" id="KW-0067">ATP-binding</keyword>
<feature type="region of interest" description="Disordered" evidence="4">
    <location>
        <begin position="2125"/>
        <end position="2191"/>
    </location>
</feature>
<dbReference type="GO" id="GO:0005524">
    <property type="term" value="F:ATP binding"/>
    <property type="evidence" value="ECO:0007669"/>
    <property type="project" value="UniProtKB-KW"/>
</dbReference>
<dbReference type="CDD" id="cd18808">
    <property type="entry name" value="SF1_C_Upf1"/>
    <property type="match status" value="1"/>
</dbReference>
<proteinExistence type="inferred from homology"/>
<feature type="region of interest" description="Disordered" evidence="4">
    <location>
        <begin position="2269"/>
        <end position="2289"/>
    </location>
</feature>
<dbReference type="SUPFAM" id="SSF52540">
    <property type="entry name" value="P-loop containing nucleoside triphosphate hydrolases"/>
    <property type="match status" value="4"/>
</dbReference>
<dbReference type="InterPro" id="IPR003959">
    <property type="entry name" value="ATPase_AAA_core"/>
</dbReference>
<dbReference type="InterPro" id="IPR050773">
    <property type="entry name" value="CbxX/CfxQ_RuBisCO_ESX"/>
</dbReference>
<feature type="domain" description="AAA+ ATPase" evidence="5">
    <location>
        <begin position="1614"/>
        <end position="1764"/>
    </location>
</feature>
<protein>
    <submittedName>
        <fullName evidence="6">P-loop containing nucleoside triphosphate hydrolase protein</fullName>
    </submittedName>
</protein>
<accession>A0AAW0BGM2</accession>
<dbReference type="GO" id="GO:0016887">
    <property type="term" value="F:ATP hydrolysis activity"/>
    <property type="evidence" value="ECO:0007669"/>
    <property type="project" value="InterPro"/>
</dbReference>
<sequence>MDGDARVSKLNKLFNSVCYDGAKVTKSNSSRFLESIRAQSHPATCLNKIVSSASGLASLQTAMSIDLSDSFLNGDAVALLTYLQAPDLPNIGGGIFLRKVLEAVVDPPLFWDIFTSALESLRLSPPGVQCFAWLLLQLVQLPDTAADPYIALAGRPKILSTLTQSADKDTKRLALKLQNIVETRRSPVVVGVADDDSHPGGRHDNDFPDFRKIAILPTADEITCDEAAFLRRTSPSDCPDPTVAVAQCLDGQFRLLREDMLYEIKDELQIAFKKKSGHHRGLAVEGFTLLPDAYSSENNRVRCFWGIKLQANDDLSLLKNKTVGQRKSFLDEHRNYFKHQAHTCLLVDDEVVAFPMIHRDEDLLARIPPIVVLQLDGKASTMQALVRMRKSKHPKIKIIQIDTAIFSYEPILKALQHMLTMPLFSELLCWNDASRLEPPDFSPAAAVVPGKHSLDHIAKVVKLIRRDPGADVSELLGIAKPKPIILDGSQAKSLLAGLTQRVSLIQGPPGTGKSFIGALLAKVLHTAERAILVVCYTNHALDQFLEDLLDIGVPAEDMVRLGGKSTTRTEPLLISKQRRGANMGHMDWNAVNSTEMSAARWLQKLKENLQTFATKFPDLLEHIEFEEPDLYEALSVPSDDEMTVVGRDGKEIDRSYLLDRWSEGKDAGIFASHPSVRGAPEVWNMHPDLRRAKVEQWRNIYRMEQAETISTAGDAFNRTQREISRVFAQRDLSILKSKKIIGCTTTAAAKYCTEIRAASPEVLLVEEAGEILESHIITALGSETKQIILIGDHKQLRPKVNNYTLTIEKGDGFELNRSLFERLVLKGYPHEVLRKQHRMRPEISALIRRLTYPELVDADSTKSRPNVRGLRDNLVFINHSKPEDENKQFKNQILDGSKSSKRNSFEALMVMKIVKYLGQQGYGTDKLVVLTPYLGQLQELREVLKKENDPVLNDLDSYDLVCAGLMPAPSADTSKRKLRLATIDNYQGEQSDIVISCLTRSNPSHDIGFMFSPERLNVLLSRPRNAFIMIGNSHTFMNSRKGKDLWTTLFDMLKDGGHIYDGLPVRCERHPDRTAVLKAPKDFDQHCPDGGCKEACGTRLKCGRHVCPSKCHQLSDHSKMECKHILRSKCPRKHPQTYHCSKGPPANCNKCDHEDKLAEEKRRRDYELEQKREAAEQEYKDRLAAIDAKIAAQKAAEQDVLTQSQRKHTLEQRERDLEDIIARVNRPPVPPPSPTSSSPSAPKSPPSRHPKAKSSIPPIQQPVNASNKPSATKMQIPASTARAEWQRQKDLEGARNAAIDAIMKMIGLEEVKDKILEIKAKIDTSLRQNASLKDERFNTTFLGNPGTGKTTVARHYAKFLATVGILPGDELVETTGARLSNEGVTGAKKIVEKLLNDGGGTIFVDEAYQLTGPHSQSAGRQVLEFLLAEMENNTGKIVFIFAGYAKEMESFFEHNPGLRSRVPHQFTFADYSDPELLAMLEQLIWEKYSGNMKVEDGTNGLYARIAVRRLGRGRGSPGFGNARALANMFATVTGRQATRLNRQRREGLKPDDFLFTSEDLIGPNPAEASLRSKAWEKLQKLIGLKSVKESVSSMLSMIETNYERELREEEPLQLSLNQVFFGSPGTGKTSVAKLYGEILADLGLISKREVVAKNPADFVGDVLGASETKTKAILASTVGKVLVIDEAYMLYNGNSAGGGGQTTDPFKMAVIDTIVAEVQSVPGEDRCVLLLGYEKQMTEMFQNVNPGLSRRFNVESAFYFEDFDDAELVAILELKLESQHLDATDAGKKTAIEVLSRERVRPNFGNGGAVENLLGLAKKRYQSRHKAARTRYSSIVFEPQDFDPEFDRGSHASTNLTKLFEDVVGCEEIIAKLARYQATVQNAKLHDLDWRNLIPTNWVFKGPPGTGKTTVARKMGQVYFDMGFLSSADVEECRASDLIGQYVGHTGPKTTKLLEKALGRVLFIDEAYQLAGGTNPSNNFTQEAVDELVGMLTNPKFQSKMVVILAGYDADMNRLLSVNSGLASRFSGELTFPNMDPDKCLGLLKKDLEKSKVVLDSASDKEIVNLIHQMSCLQGWGNARDVKTIAKEMVGIALTSPPGPGKQLVLQTSDAVACVRRHLDSLGSRVSVPIPPHRVHGLAQSAPPPPSLSMPPPMPPPAYTATATQNGEPEPTESENEDDGRGGKSGRDAGVSDAVWKQLQEDIKAAEVEQRWRQEELERAEQAAKEAKEEEQRRIAEVKRMEQEARDAEAKRKLEELRLRALAARQERERLEREREARRQAEEAARQRDAKAQARLQQMGVCVAGFRWIKQLGGYRCAGGAHWVTDQQLGM</sequence>
<dbReference type="PRINTS" id="PR00819">
    <property type="entry name" value="CBXCFQXSUPER"/>
</dbReference>
<evidence type="ECO:0000256" key="1">
    <source>
        <dbReference type="ARBA" id="ARBA00010378"/>
    </source>
</evidence>
<feature type="compositionally biased region" description="Polar residues" evidence="4">
    <location>
        <begin position="1257"/>
        <end position="1273"/>
    </location>
</feature>
<gene>
    <name evidence="6" type="ORF">R3P38DRAFT_2953791</name>
</gene>